<dbReference type="Proteomes" id="UP000092124">
    <property type="component" value="Unassembled WGS sequence"/>
</dbReference>
<dbReference type="EMBL" id="LZPO01027447">
    <property type="protein sequence ID" value="OBS78338.1"/>
    <property type="molecule type" value="Genomic_DNA"/>
</dbReference>
<name>A0A1A6HIF8_NEOLE</name>
<gene>
    <name evidence="1" type="ORF">A6R68_19275</name>
</gene>
<dbReference type="AlphaFoldDB" id="A0A1A6HIF8"/>
<protein>
    <submittedName>
        <fullName evidence="1">Uncharacterized protein</fullName>
    </submittedName>
</protein>
<accession>A0A1A6HIF8</accession>
<evidence type="ECO:0000313" key="1">
    <source>
        <dbReference type="EMBL" id="OBS78338.1"/>
    </source>
</evidence>
<proteinExistence type="predicted"/>
<keyword evidence="2" id="KW-1185">Reference proteome</keyword>
<sequence>MELITSCHLIISVILEQYLHMQLNGILKLLLNFF</sequence>
<organism evidence="1 2">
    <name type="scientific">Neotoma lepida</name>
    <name type="common">Desert woodrat</name>
    <dbReference type="NCBI Taxonomy" id="56216"/>
    <lineage>
        <taxon>Eukaryota</taxon>
        <taxon>Metazoa</taxon>
        <taxon>Chordata</taxon>
        <taxon>Craniata</taxon>
        <taxon>Vertebrata</taxon>
        <taxon>Euteleostomi</taxon>
        <taxon>Mammalia</taxon>
        <taxon>Eutheria</taxon>
        <taxon>Euarchontoglires</taxon>
        <taxon>Glires</taxon>
        <taxon>Rodentia</taxon>
        <taxon>Myomorpha</taxon>
        <taxon>Muroidea</taxon>
        <taxon>Cricetidae</taxon>
        <taxon>Neotominae</taxon>
        <taxon>Neotoma</taxon>
    </lineage>
</organism>
<evidence type="ECO:0000313" key="2">
    <source>
        <dbReference type="Proteomes" id="UP000092124"/>
    </source>
</evidence>
<comment type="caution">
    <text evidence="1">The sequence shown here is derived from an EMBL/GenBank/DDBJ whole genome shotgun (WGS) entry which is preliminary data.</text>
</comment>
<reference evidence="1 2" key="1">
    <citation type="submission" date="2016-06" db="EMBL/GenBank/DDBJ databases">
        <title>The Draft Genome Sequence and Annotation of the Desert Woodrat Neotoma lepida.</title>
        <authorList>
            <person name="Campbell M."/>
            <person name="Oakeson K.F."/>
            <person name="Yandell M."/>
            <person name="Halpert J.R."/>
            <person name="Dearing D."/>
        </authorList>
    </citation>
    <scope>NUCLEOTIDE SEQUENCE [LARGE SCALE GENOMIC DNA]</scope>
    <source>
        <strain evidence="1">417</strain>
        <tissue evidence="1">Liver</tissue>
    </source>
</reference>